<evidence type="ECO:0000256" key="10">
    <source>
        <dbReference type="ARBA" id="ARBA00022840"/>
    </source>
</evidence>
<evidence type="ECO:0000256" key="7">
    <source>
        <dbReference type="ARBA" id="ARBA00022692"/>
    </source>
</evidence>
<dbReference type="GO" id="GO:0005524">
    <property type="term" value="F:ATP binding"/>
    <property type="evidence" value="ECO:0007669"/>
    <property type="project" value="UniProtKB-KW"/>
</dbReference>
<dbReference type="SUPFAM" id="SSF55874">
    <property type="entry name" value="ATPase domain of HSP90 chaperone/DNA topoisomerase II/histidine kinase"/>
    <property type="match status" value="1"/>
</dbReference>
<evidence type="ECO:0000256" key="2">
    <source>
        <dbReference type="ARBA" id="ARBA00004651"/>
    </source>
</evidence>
<dbReference type="InterPro" id="IPR005467">
    <property type="entry name" value="His_kinase_dom"/>
</dbReference>
<evidence type="ECO:0000313" key="17">
    <source>
        <dbReference type="Proteomes" id="UP000587760"/>
    </source>
</evidence>
<dbReference type="Pfam" id="PF07694">
    <property type="entry name" value="5TM-5TMR_LYT"/>
    <property type="match status" value="1"/>
</dbReference>
<gene>
    <name evidence="16" type="ORF">HNR50_003490</name>
</gene>
<comment type="subcellular location">
    <subcellularLocation>
        <location evidence="2">Cell membrane</location>
        <topology evidence="2">Multi-pass membrane protein</topology>
    </subcellularLocation>
</comment>
<dbReference type="PRINTS" id="PR00344">
    <property type="entry name" value="BCTRLSENSOR"/>
</dbReference>
<feature type="transmembrane region" description="Helical" evidence="14">
    <location>
        <begin position="170"/>
        <end position="190"/>
    </location>
</feature>
<dbReference type="AlphaFoldDB" id="A0A841RGA0"/>
<feature type="transmembrane region" description="Helical" evidence="14">
    <location>
        <begin position="73"/>
        <end position="94"/>
    </location>
</feature>
<keyword evidence="4" id="KW-1003">Cell membrane</keyword>
<keyword evidence="8" id="KW-0547">Nucleotide-binding</keyword>
<dbReference type="PANTHER" id="PTHR34220">
    <property type="entry name" value="SENSOR HISTIDINE KINASE YPDA"/>
    <property type="match status" value="1"/>
</dbReference>
<evidence type="ECO:0000256" key="13">
    <source>
        <dbReference type="ARBA" id="ARBA00023136"/>
    </source>
</evidence>
<dbReference type="GO" id="GO:0071555">
    <property type="term" value="P:cell wall organization"/>
    <property type="evidence" value="ECO:0007669"/>
    <property type="project" value="InterPro"/>
</dbReference>
<dbReference type="Proteomes" id="UP000587760">
    <property type="component" value="Unassembled WGS sequence"/>
</dbReference>
<evidence type="ECO:0000256" key="8">
    <source>
        <dbReference type="ARBA" id="ARBA00022741"/>
    </source>
</evidence>
<feature type="transmembrane region" description="Helical" evidence="14">
    <location>
        <begin position="43"/>
        <end position="61"/>
    </location>
</feature>
<dbReference type="Gene3D" id="3.30.565.10">
    <property type="entry name" value="Histidine kinase-like ATPase, C-terminal domain"/>
    <property type="match status" value="1"/>
</dbReference>
<dbReference type="InterPro" id="IPR003018">
    <property type="entry name" value="GAF"/>
</dbReference>
<evidence type="ECO:0000256" key="4">
    <source>
        <dbReference type="ARBA" id="ARBA00022475"/>
    </source>
</evidence>
<keyword evidence="17" id="KW-1185">Reference proteome</keyword>
<feature type="domain" description="Histidine kinase" evidence="15">
    <location>
        <begin position="459"/>
        <end position="557"/>
    </location>
</feature>
<sequence length="557" mass="61391">MFNLLISLISQGGMIAFFSFVFSKVKIFGKIFSKSRMSFTDRLIIILFFAGIAIIGTYTGIPVRGALANTRVVGVFVGGLLGGPVVGISAGIIAGMHRWLIDLGGFTAISCMISTIAEGLIASLLWKSFQKSRNKWLFASLFGAGAEVLQMIIILLTARPFNEAVELVRLIGVPMIIGNGIAIGMFIAIADSLFREREQIAARHSQKVLKIAEKTLPFFRQGLNEETAREAAYIILKQLNLAAVSITGTDACLVHEGMGKDHHKPGRSLRTSLTKRVITEGRYHIARIKEEIDCSDPDCPLKSAVIVPLKSGDEVKGALKLYRSREYAITRVDVEVAVGLASLFSLQLEISRLEEQSRLLNRAELKALQSQINPHFLFNAINTVTSFVRTKPEKARELLLDLSDYYRYRLHEPDAFIPLSRELEHIRTYLEIEQARFDDRLEVIFPAETPPAVSVPPLILQPLVENAVKHGISGKVEGGRISIELEEKKEGVVIRIEDNGAGMDKEKAAGLLDGKGSSVGLINVHRRLINAYGPSYGLNINSRKGKGTTLWMTIPSE</sequence>
<dbReference type="SUPFAM" id="SSF55781">
    <property type="entry name" value="GAF domain-like"/>
    <property type="match status" value="1"/>
</dbReference>
<dbReference type="SMART" id="SM00065">
    <property type="entry name" value="GAF"/>
    <property type="match status" value="1"/>
</dbReference>
<dbReference type="InterPro" id="IPR003594">
    <property type="entry name" value="HATPase_dom"/>
</dbReference>
<evidence type="ECO:0000256" key="5">
    <source>
        <dbReference type="ARBA" id="ARBA00022553"/>
    </source>
</evidence>
<dbReference type="PROSITE" id="PS50109">
    <property type="entry name" value="HIS_KIN"/>
    <property type="match status" value="1"/>
</dbReference>
<dbReference type="Pfam" id="PF02518">
    <property type="entry name" value="HATPase_c"/>
    <property type="match status" value="1"/>
</dbReference>
<reference evidence="16 17" key="1">
    <citation type="submission" date="2020-08" db="EMBL/GenBank/DDBJ databases">
        <title>Genomic Encyclopedia of Type Strains, Phase IV (KMG-IV): sequencing the most valuable type-strain genomes for metagenomic binning, comparative biology and taxonomic classification.</title>
        <authorList>
            <person name="Goeker M."/>
        </authorList>
    </citation>
    <scope>NUCLEOTIDE SEQUENCE [LARGE SCALE GENOMIC DNA]</scope>
    <source>
        <strain evidence="16 17">DSM 2461</strain>
    </source>
</reference>
<dbReference type="InterPro" id="IPR029016">
    <property type="entry name" value="GAF-like_dom_sf"/>
</dbReference>
<proteinExistence type="predicted"/>
<keyword evidence="12" id="KW-0902">Two-component regulatory system</keyword>
<comment type="catalytic activity">
    <reaction evidence="1">
        <text>ATP + protein L-histidine = ADP + protein N-phospho-L-histidine.</text>
        <dbReference type="EC" id="2.7.13.3"/>
    </reaction>
</comment>
<feature type="transmembrane region" description="Helical" evidence="14">
    <location>
        <begin position="106"/>
        <end position="126"/>
    </location>
</feature>
<feature type="transmembrane region" description="Helical" evidence="14">
    <location>
        <begin position="138"/>
        <end position="158"/>
    </location>
</feature>
<keyword evidence="9 16" id="KW-0418">Kinase</keyword>
<organism evidence="16 17">
    <name type="scientific">Spirochaeta isovalerica</name>
    <dbReference type="NCBI Taxonomy" id="150"/>
    <lineage>
        <taxon>Bacteria</taxon>
        <taxon>Pseudomonadati</taxon>
        <taxon>Spirochaetota</taxon>
        <taxon>Spirochaetia</taxon>
        <taxon>Spirochaetales</taxon>
        <taxon>Spirochaetaceae</taxon>
        <taxon>Spirochaeta</taxon>
    </lineage>
</organism>
<evidence type="ECO:0000256" key="6">
    <source>
        <dbReference type="ARBA" id="ARBA00022679"/>
    </source>
</evidence>
<keyword evidence="5" id="KW-0597">Phosphoprotein</keyword>
<evidence type="ECO:0000256" key="3">
    <source>
        <dbReference type="ARBA" id="ARBA00012438"/>
    </source>
</evidence>
<protein>
    <recommendedName>
        <fullName evidence="3">histidine kinase</fullName>
        <ecNumber evidence="3">2.7.13.3</ecNumber>
    </recommendedName>
</protein>
<dbReference type="Pfam" id="PF13492">
    <property type="entry name" value="GAF_3"/>
    <property type="match status" value="1"/>
</dbReference>
<evidence type="ECO:0000256" key="12">
    <source>
        <dbReference type="ARBA" id="ARBA00023012"/>
    </source>
</evidence>
<dbReference type="EMBL" id="JACHGJ010000008">
    <property type="protein sequence ID" value="MBB6481809.1"/>
    <property type="molecule type" value="Genomic_DNA"/>
</dbReference>
<dbReference type="GO" id="GO:0000155">
    <property type="term" value="F:phosphorelay sensor kinase activity"/>
    <property type="evidence" value="ECO:0007669"/>
    <property type="project" value="InterPro"/>
</dbReference>
<evidence type="ECO:0000313" key="16">
    <source>
        <dbReference type="EMBL" id="MBB6481809.1"/>
    </source>
</evidence>
<feature type="transmembrane region" description="Helical" evidence="14">
    <location>
        <begin position="6"/>
        <end position="22"/>
    </location>
</feature>
<dbReference type="SMART" id="SM00387">
    <property type="entry name" value="HATPase_c"/>
    <property type="match status" value="1"/>
</dbReference>
<dbReference type="InterPro" id="IPR010559">
    <property type="entry name" value="Sig_transdc_His_kin_internal"/>
</dbReference>
<keyword evidence="6 16" id="KW-0808">Transferase</keyword>
<name>A0A841RGA0_9SPIO</name>
<evidence type="ECO:0000259" key="15">
    <source>
        <dbReference type="PROSITE" id="PS50109"/>
    </source>
</evidence>
<keyword evidence="13 14" id="KW-0472">Membrane</keyword>
<dbReference type="Gene3D" id="1.10.1760.20">
    <property type="match status" value="1"/>
</dbReference>
<dbReference type="InterPro" id="IPR011620">
    <property type="entry name" value="Sig_transdc_His_kinase_LytS_TM"/>
</dbReference>
<accession>A0A841RGA0</accession>
<dbReference type="InterPro" id="IPR036890">
    <property type="entry name" value="HATPase_C_sf"/>
</dbReference>
<evidence type="ECO:0000256" key="1">
    <source>
        <dbReference type="ARBA" id="ARBA00000085"/>
    </source>
</evidence>
<dbReference type="Pfam" id="PF06580">
    <property type="entry name" value="His_kinase"/>
    <property type="match status" value="1"/>
</dbReference>
<evidence type="ECO:0000256" key="9">
    <source>
        <dbReference type="ARBA" id="ARBA00022777"/>
    </source>
</evidence>
<keyword evidence="7 14" id="KW-0812">Transmembrane</keyword>
<dbReference type="GO" id="GO:0005886">
    <property type="term" value="C:plasma membrane"/>
    <property type="evidence" value="ECO:0007669"/>
    <property type="project" value="UniProtKB-SubCell"/>
</dbReference>
<keyword evidence="10" id="KW-0067">ATP-binding</keyword>
<dbReference type="Gene3D" id="3.30.450.40">
    <property type="match status" value="1"/>
</dbReference>
<dbReference type="RefSeq" id="WP_184748047.1">
    <property type="nucleotide sequence ID" value="NZ_JACHGJ010000008.1"/>
</dbReference>
<comment type="caution">
    <text evidence="16">The sequence shown here is derived from an EMBL/GenBank/DDBJ whole genome shotgun (WGS) entry which is preliminary data.</text>
</comment>
<dbReference type="PANTHER" id="PTHR34220:SF7">
    <property type="entry name" value="SENSOR HISTIDINE KINASE YPDA"/>
    <property type="match status" value="1"/>
</dbReference>
<evidence type="ECO:0000256" key="14">
    <source>
        <dbReference type="SAM" id="Phobius"/>
    </source>
</evidence>
<dbReference type="InterPro" id="IPR050640">
    <property type="entry name" value="Bact_2-comp_sensor_kinase"/>
</dbReference>
<dbReference type="InterPro" id="IPR004358">
    <property type="entry name" value="Sig_transdc_His_kin-like_C"/>
</dbReference>
<keyword evidence="11 14" id="KW-1133">Transmembrane helix</keyword>
<evidence type="ECO:0000256" key="11">
    <source>
        <dbReference type="ARBA" id="ARBA00022989"/>
    </source>
</evidence>
<dbReference type="EC" id="2.7.13.3" evidence="3"/>